<dbReference type="PANTHER" id="PTHR35894:SF7">
    <property type="entry name" value="GENERAL SECRETION PATHWAY PROTEIN A-RELATED"/>
    <property type="match status" value="1"/>
</dbReference>
<protein>
    <submittedName>
        <fullName evidence="2">ExeA family protein</fullName>
    </submittedName>
</protein>
<dbReference type="PANTHER" id="PTHR35894">
    <property type="entry name" value="GENERAL SECRETION PATHWAY PROTEIN A-RELATED"/>
    <property type="match status" value="1"/>
</dbReference>
<sequence>MYLTHFGFYQYPFHLTPNTELFLGLAPHYEAIQTVNSALAMGEGVVTVTGEVGTGKTMVCRMLMSLFSEQTQLVYLPNPCLSDQELRQAIAKELAIVDSDAISVVDDIQQRLVALHRQQKQVVVLVDEAQALPDSAIEALRLFGNLETAQDKLMHIVLFGQPELDQRLAQHHLRQFRQRISFRAKLRPLTLQETVAYIDSRLMQSGGDERIFSLNHKRAVWRASGGIPRLINQVCHKALLMTYSAQQSRVGSERLFEAIHDTLDTYKPRFKRPLLWGWSHP</sequence>
<dbReference type="SUPFAM" id="SSF52540">
    <property type="entry name" value="P-loop containing nucleoside triphosphate hydrolases"/>
    <property type="match status" value="1"/>
</dbReference>
<dbReference type="RefSeq" id="WP_390196263.1">
    <property type="nucleotide sequence ID" value="NZ_JBHMEP010000009.1"/>
</dbReference>
<dbReference type="InterPro" id="IPR052026">
    <property type="entry name" value="ExeA_AAA_ATPase_DNA-bind"/>
</dbReference>
<evidence type="ECO:0000259" key="1">
    <source>
        <dbReference type="Pfam" id="PF13401"/>
    </source>
</evidence>
<evidence type="ECO:0000313" key="2">
    <source>
        <dbReference type="EMBL" id="MFB9137168.1"/>
    </source>
</evidence>
<proteinExistence type="predicted"/>
<feature type="domain" description="ORC1/DEAH AAA+ ATPase" evidence="1">
    <location>
        <begin position="42"/>
        <end position="168"/>
    </location>
</feature>
<organism evidence="2 3">
    <name type="scientific">Vibrio olivae</name>
    <dbReference type="NCBI Taxonomy" id="1243002"/>
    <lineage>
        <taxon>Bacteria</taxon>
        <taxon>Pseudomonadati</taxon>
        <taxon>Pseudomonadota</taxon>
        <taxon>Gammaproteobacteria</taxon>
        <taxon>Vibrionales</taxon>
        <taxon>Vibrionaceae</taxon>
        <taxon>Vibrio</taxon>
    </lineage>
</organism>
<dbReference type="InterPro" id="IPR027417">
    <property type="entry name" value="P-loop_NTPase"/>
</dbReference>
<reference evidence="2 3" key="1">
    <citation type="submission" date="2024-09" db="EMBL/GenBank/DDBJ databases">
        <authorList>
            <person name="Sun Q."/>
            <person name="Mori K."/>
        </authorList>
    </citation>
    <scope>NUCLEOTIDE SEQUENCE [LARGE SCALE GENOMIC DNA]</scope>
    <source>
        <strain evidence="2 3">CECT 8064</strain>
    </source>
</reference>
<dbReference type="InterPro" id="IPR049945">
    <property type="entry name" value="AAA_22"/>
</dbReference>
<dbReference type="Pfam" id="PF13401">
    <property type="entry name" value="AAA_22"/>
    <property type="match status" value="1"/>
</dbReference>
<evidence type="ECO:0000313" key="3">
    <source>
        <dbReference type="Proteomes" id="UP001589645"/>
    </source>
</evidence>
<name>A0ABV5HSL2_9VIBR</name>
<dbReference type="Proteomes" id="UP001589645">
    <property type="component" value="Unassembled WGS sequence"/>
</dbReference>
<comment type="caution">
    <text evidence="2">The sequence shown here is derived from an EMBL/GenBank/DDBJ whole genome shotgun (WGS) entry which is preliminary data.</text>
</comment>
<gene>
    <name evidence="2" type="ORF">ACFFUV_19565</name>
</gene>
<accession>A0ABV5HSL2</accession>
<dbReference type="Gene3D" id="3.40.50.300">
    <property type="entry name" value="P-loop containing nucleotide triphosphate hydrolases"/>
    <property type="match status" value="1"/>
</dbReference>
<keyword evidence="3" id="KW-1185">Reference proteome</keyword>
<dbReference type="EMBL" id="JBHMEP010000009">
    <property type="protein sequence ID" value="MFB9137168.1"/>
    <property type="molecule type" value="Genomic_DNA"/>
</dbReference>